<keyword evidence="11" id="KW-0862">Zinc</keyword>
<keyword evidence="8" id="KW-0479">Metal-binding</keyword>
<dbReference type="AlphaFoldDB" id="A0A7D7PSL3"/>
<keyword evidence="13" id="KW-0206">Cytoskeleton</keyword>
<evidence type="ECO:0000256" key="2">
    <source>
        <dbReference type="ARBA" id="ARBA00004186"/>
    </source>
</evidence>
<keyword evidence="15" id="KW-0131">Cell cycle</keyword>
<dbReference type="GO" id="GO:0007059">
    <property type="term" value="P:chromosome segregation"/>
    <property type="evidence" value="ECO:0007669"/>
    <property type="project" value="UniProtKB-KW"/>
</dbReference>
<dbReference type="PANTHER" id="PTHR46771">
    <property type="entry name" value="DETERIN"/>
    <property type="match status" value="1"/>
</dbReference>
<dbReference type="SMART" id="SM00238">
    <property type="entry name" value="BIR"/>
    <property type="match status" value="1"/>
</dbReference>
<keyword evidence="9" id="KW-0498">Mitosis</keyword>
<evidence type="ECO:0000256" key="12">
    <source>
        <dbReference type="ARBA" id="ARBA00022843"/>
    </source>
</evidence>
<comment type="similarity">
    <text evidence="4">Belongs to the IAP family.</text>
</comment>
<evidence type="ECO:0000256" key="11">
    <source>
        <dbReference type="ARBA" id="ARBA00022833"/>
    </source>
</evidence>
<evidence type="ECO:0000256" key="14">
    <source>
        <dbReference type="ARBA" id="ARBA00023242"/>
    </source>
</evidence>
<keyword evidence="10" id="KW-0159">Chromosome partition</keyword>
<dbReference type="GO" id="GO:0000775">
    <property type="term" value="C:chromosome, centromeric region"/>
    <property type="evidence" value="ECO:0007669"/>
    <property type="project" value="UniProtKB-SubCell"/>
</dbReference>
<evidence type="ECO:0000256" key="5">
    <source>
        <dbReference type="ARBA" id="ARBA00022490"/>
    </source>
</evidence>
<evidence type="ECO:0000256" key="6">
    <source>
        <dbReference type="ARBA" id="ARBA00022553"/>
    </source>
</evidence>
<evidence type="ECO:0000256" key="16">
    <source>
        <dbReference type="ARBA" id="ARBA00023328"/>
    </source>
</evidence>
<evidence type="ECO:0000256" key="15">
    <source>
        <dbReference type="ARBA" id="ARBA00023306"/>
    </source>
</evidence>
<evidence type="ECO:0000256" key="3">
    <source>
        <dbReference type="ARBA" id="ARBA00004584"/>
    </source>
</evidence>
<evidence type="ECO:0000256" key="8">
    <source>
        <dbReference type="ARBA" id="ARBA00022723"/>
    </source>
</evidence>
<evidence type="ECO:0000256" key="7">
    <source>
        <dbReference type="ARBA" id="ARBA00022618"/>
    </source>
</evidence>
<dbReference type="InterPro" id="IPR051190">
    <property type="entry name" value="Baculoviral_IAP"/>
</dbReference>
<keyword evidence="7" id="KW-0132">Cell division</keyword>
<dbReference type="PANTHER" id="PTHR46771:SF5">
    <property type="entry name" value="DETERIN"/>
    <property type="match status" value="1"/>
</dbReference>
<dbReference type="FunFam" id="1.10.1170.10:FF:000009">
    <property type="entry name" value="Baculoviral IAP repeat-containing protein 5"/>
    <property type="match status" value="1"/>
</dbReference>
<keyword evidence="14" id="KW-0539">Nucleus</keyword>
<dbReference type="EMBL" id="MT186750">
    <property type="protein sequence ID" value="QMS47767.1"/>
    <property type="molecule type" value="mRNA"/>
</dbReference>
<dbReference type="GO" id="GO:0051301">
    <property type="term" value="P:cell division"/>
    <property type="evidence" value="ECO:0007669"/>
    <property type="project" value="UniProtKB-KW"/>
</dbReference>
<sequence length="140" mass="16711">MADLLSYDFSMNRLQNRLKTFKDWPFTEETGSSCTARKMAEAGFFRSSTDRDADITRCFVCFKELEGWEPEDSPMEEHKSHSPKCEFLLLNKKEEDWTVEDFLELETKRQINRMQKIIELKVKEYRELAQHVQSEMEKLV</sequence>
<dbReference type="GO" id="GO:0005634">
    <property type="term" value="C:nucleus"/>
    <property type="evidence" value="ECO:0007669"/>
    <property type="project" value="UniProtKB-SubCell"/>
</dbReference>
<dbReference type="PROSITE" id="PS50143">
    <property type="entry name" value="BIR_REPEAT_2"/>
    <property type="match status" value="1"/>
</dbReference>
<reference evidence="17" key="1">
    <citation type="journal article" date="2020" name="Proc. R. Soc. B">
        <title>Apoptosis in gonadal somatic cells of scleractinian corals: implications of structural adjustments for gamete production and release.</title>
        <authorList>
            <person name="Shikina S."/>
            <person name="Chen C.C."/>
            <person name="Chiu Y.L."/>
            <person name="Tsai P.H."/>
            <person name="Chang C.F."/>
        </authorList>
    </citation>
    <scope>NUCLEOTIDE SEQUENCE</scope>
</reference>
<comment type="subcellular location">
    <subcellularLocation>
        <location evidence="3">Chromosome</location>
        <location evidence="3">Centromere</location>
    </subcellularLocation>
    <subcellularLocation>
        <location evidence="2">Cytoplasm</location>
        <location evidence="2">Cytoskeleton</location>
        <location evidence="2">Spindle</location>
    </subcellularLocation>
    <subcellularLocation>
        <location evidence="1">Nucleus</location>
    </subcellularLocation>
</comment>
<dbReference type="Pfam" id="PF00653">
    <property type="entry name" value="BIR"/>
    <property type="match status" value="1"/>
</dbReference>
<keyword evidence="6" id="KW-0597">Phosphoprotein</keyword>
<evidence type="ECO:0000256" key="10">
    <source>
        <dbReference type="ARBA" id="ARBA00022829"/>
    </source>
</evidence>
<keyword evidence="16" id="KW-0137">Centromere</keyword>
<name>A0A7D7PSL3_FIMAN</name>
<dbReference type="Gene3D" id="1.10.1170.10">
    <property type="entry name" value="Inhibitor Of Apoptosis Protein (2mihbC-IAP-1), Chain A"/>
    <property type="match status" value="1"/>
</dbReference>
<dbReference type="GO" id="GO:0005819">
    <property type="term" value="C:spindle"/>
    <property type="evidence" value="ECO:0007669"/>
    <property type="project" value="UniProtKB-SubCell"/>
</dbReference>
<accession>A0A7D7PSL3</accession>
<dbReference type="GO" id="GO:0046872">
    <property type="term" value="F:metal ion binding"/>
    <property type="evidence" value="ECO:0007669"/>
    <property type="project" value="UniProtKB-KW"/>
</dbReference>
<proteinExistence type="evidence at transcript level"/>
<keyword evidence="12" id="KW-0832">Ubl conjugation</keyword>
<evidence type="ECO:0000256" key="4">
    <source>
        <dbReference type="ARBA" id="ARBA00006672"/>
    </source>
</evidence>
<evidence type="ECO:0000256" key="9">
    <source>
        <dbReference type="ARBA" id="ARBA00022776"/>
    </source>
</evidence>
<evidence type="ECO:0000256" key="1">
    <source>
        <dbReference type="ARBA" id="ARBA00004123"/>
    </source>
</evidence>
<keyword evidence="5" id="KW-0963">Cytoplasm</keyword>
<dbReference type="SUPFAM" id="SSF57924">
    <property type="entry name" value="Inhibitor of apoptosis (IAP) repeat"/>
    <property type="match status" value="1"/>
</dbReference>
<organism evidence="17">
    <name type="scientific">Fimbriaphyllia ancora</name>
    <name type="common">Hammer coral</name>
    <name type="synonym">Euphyllia ancora</name>
    <dbReference type="NCBI Taxonomy" id="46750"/>
    <lineage>
        <taxon>Eukaryota</taxon>
        <taxon>Metazoa</taxon>
        <taxon>Cnidaria</taxon>
        <taxon>Anthozoa</taxon>
        <taxon>Hexacorallia</taxon>
        <taxon>Scleractinia</taxon>
        <taxon>Caryophylliina</taxon>
        <taxon>Caryophylliidae</taxon>
        <taxon>Fimbriaphyllia</taxon>
    </lineage>
</organism>
<evidence type="ECO:0000256" key="13">
    <source>
        <dbReference type="ARBA" id="ARBA00023212"/>
    </source>
</evidence>
<protein>
    <submittedName>
        <fullName evidence="17">Baculoviral IAP repeat-containing protein-like protein</fullName>
    </submittedName>
</protein>
<dbReference type="CDD" id="cd00022">
    <property type="entry name" value="BIR"/>
    <property type="match status" value="1"/>
</dbReference>
<evidence type="ECO:0000313" key="17">
    <source>
        <dbReference type="EMBL" id="QMS47767.1"/>
    </source>
</evidence>
<dbReference type="InterPro" id="IPR001370">
    <property type="entry name" value="BIR_rpt"/>
</dbReference>